<keyword evidence="3" id="KW-1185">Reference proteome</keyword>
<feature type="region of interest" description="Disordered" evidence="1">
    <location>
        <begin position="187"/>
        <end position="261"/>
    </location>
</feature>
<proteinExistence type="predicted"/>
<reference evidence="2 3" key="1">
    <citation type="submission" date="2020-04" db="EMBL/GenBank/DDBJ databases">
        <title>Perkinsus chesapeaki whole genome sequence.</title>
        <authorList>
            <person name="Bogema D.R."/>
        </authorList>
    </citation>
    <scope>NUCLEOTIDE SEQUENCE [LARGE SCALE GENOMIC DNA]</scope>
    <source>
        <strain evidence="2">ATCC PRA-425</strain>
    </source>
</reference>
<dbReference type="Proteomes" id="UP000591131">
    <property type="component" value="Unassembled WGS sequence"/>
</dbReference>
<feature type="region of interest" description="Disordered" evidence="1">
    <location>
        <begin position="89"/>
        <end position="171"/>
    </location>
</feature>
<dbReference type="AlphaFoldDB" id="A0A7J6LD03"/>
<dbReference type="EMBL" id="JAAPAO010000558">
    <property type="protein sequence ID" value="KAF4657128.1"/>
    <property type="molecule type" value="Genomic_DNA"/>
</dbReference>
<accession>A0A7J6LD03</accession>
<evidence type="ECO:0000256" key="1">
    <source>
        <dbReference type="SAM" id="MobiDB-lite"/>
    </source>
</evidence>
<protein>
    <submittedName>
        <fullName evidence="2">Uncharacterized protein</fullName>
    </submittedName>
</protein>
<feature type="compositionally biased region" description="Basic residues" evidence="1">
    <location>
        <begin position="249"/>
        <end position="261"/>
    </location>
</feature>
<name>A0A7J6LD03_PERCH</name>
<dbReference type="OrthoDB" id="10571175at2759"/>
<feature type="compositionally biased region" description="Low complexity" evidence="1">
    <location>
        <begin position="189"/>
        <end position="205"/>
    </location>
</feature>
<sequence>MRRLASKRSRQVDNDEFPFPPRPLAVLADPALHSKRRNKQIGSLWRDIVHQTREMNAEMNQLYSDEDDSAFDQAFNGSSMHLLDRLPHLGQTLPSTTPPSESADETDNAIDGRSLQPGDLSDASIQVASRAPTTIRRIVSPVKLQKRPRPPTRSAAGRAAERVNRRRSSLRSSGLFLGSRDYCDAENDGVGSTPVSGSTGEVTTGKAEGVFTGTTSLAPPNANPFTDGLKSKKSGNSGLLDGIDDTKETHHHQPMRNRRRR</sequence>
<evidence type="ECO:0000313" key="3">
    <source>
        <dbReference type="Proteomes" id="UP000591131"/>
    </source>
</evidence>
<evidence type="ECO:0000313" key="2">
    <source>
        <dbReference type="EMBL" id="KAF4657128.1"/>
    </source>
</evidence>
<comment type="caution">
    <text evidence="2">The sequence shown here is derived from an EMBL/GenBank/DDBJ whole genome shotgun (WGS) entry which is preliminary data.</text>
</comment>
<organism evidence="2 3">
    <name type="scientific">Perkinsus chesapeaki</name>
    <name type="common">Clam parasite</name>
    <name type="synonym">Perkinsus andrewsi</name>
    <dbReference type="NCBI Taxonomy" id="330153"/>
    <lineage>
        <taxon>Eukaryota</taxon>
        <taxon>Sar</taxon>
        <taxon>Alveolata</taxon>
        <taxon>Perkinsozoa</taxon>
        <taxon>Perkinsea</taxon>
        <taxon>Perkinsida</taxon>
        <taxon>Perkinsidae</taxon>
        <taxon>Perkinsus</taxon>
    </lineage>
</organism>
<feature type="region of interest" description="Disordered" evidence="1">
    <location>
        <begin position="1"/>
        <end position="24"/>
    </location>
</feature>
<gene>
    <name evidence="2" type="ORF">FOL47_008582</name>
</gene>